<feature type="compositionally biased region" description="Polar residues" evidence="1">
    <location>
        <begin position="256"/>
        <end position="268"/>
    </location>
</feature>
<feature type="domain" description="DUF6824" evidence="2">
    <location>
        <begin position="41"/>
        <end position="127"/>
    </location>
</feature>
<feature type="compositionally biased region" description="Polar residues" evidence="1">
    <location>
        <begin position="455"/>
        <end position="483"/>
    </location>
</feature>
<evidence type="ECO:0000313" key="3">
    <source>
        <dbReference type="EMBL" id="CAB9515942.1"/>
    </source>
</evidence>
<dbReference type="InterPro" id="IPR049227">
    <property type="entry name" value="DUF6824"/>
</dbReference>
<sequence length="663" mass="71997">MPKTKPTPSGSSEGDSAGAGRNQDAAPAQGAESSIEPRDNDVLFGRGDTINRHPGNKKFRELVDSHKRVYLASRFKQEKRMIADGIVAAIAELDPPGRFLAKNASTGLWNAVDHGRAREKTLQALREKARSARDQMEDRDNLALLQRSSENSHDQSNREQPPPAQRQQSSSLISSLSDSQIAHSGAAAAEAQASHQNTKRAAHPPAGVQPHAISGSTMPVAARELPLVAPLAPPPSLPGGLVTRASIGELSRQRQETSMLAPSSQQHAHWQPQLHADQNSSGLASTSPLQVNQTSIDWQQALLAHQVPDTGTATTASQAQQTQSTKNANAFIDEAQLSQQIQTSEPPTQSQPEQLAPRFPTTSSAVQTQVAQPYDQTSPSTGQEAQYQPYLADGTLSTISDGLLTPRQAIQPSHLGSSPMSAGTFEALQMIAFPVSPGVMQQSFSPRRLPPANSPHLQRQQNMGSHSLASSFDQTTTGTSLAQMDSPLRSETWPRRRQQRRLEPRPTQASAPSQEPMQAFLHAYQQEALQHQILPQPQIRPFPRQQYLSELEASLQHAQAGRRQHQDSIVSERNHDAGGESKEDALRNWQMDAAASLEGIVATPGMIRLLQGAETNLATSAGARRPIRLPRPNLTPRVRRRSNDTNGDEGSEEGQYGQYAREA</sequence>
<feature type="compositionally biased region" description="Polar residues" evidence="1">
    <location>
        <begin position="339"/>
        <end position="353"/>
    </location>
</feature>
<evidence type="ECO:0000259" key="2">
    <source>
        <dbReference type="Pfam" id="PF20710"/>
    </source>
</evidence>
<comment type="caution">
    <text evidence="3">The sequence shown here is derived from an EMBL/GenBank/DDBJ whole genome shotgun (WGS) entry which is preliminary data.</text>
</comment>
<evidence type="ECO:0000313" key="4">
    <source>
        <dbReference type="Proteomes" id="UP001153069"/>
    </source>
</evidence>
<feature type="compositionally biased region" description="Low complexity" evidence="1">
    <location>
        <begin position="165"/>
        <end position="196"/>
    </location>
</feature>
<dbReference type="EMBL" id="CAICTM010000748">
    <property type="protein sequence ID" value="CAB9515942.1"/>
    <property type="molecule type" value="Genomic_DNA"/>
</dbReference>
<name>A0A9N8E7H0_9STRA</name>
<feature type="region of interest" description="Disordered" evidence="1">
    <location>
        <begin position="440"/>
        <end position="514"/>
    </location>
</feature>
<feature type="compositionally biased region" description="Low complexity" evidence="1">
    <location>
        <begin position="9"/>
        <end position="20"/>
    </location>
</feature>
<evidence type="ECO:0000256" key="1">
    <source>
        <dbReference type="SAM" id="MobiDB-lite"/>
    </source>
</evidence>
<feature type="compositionally biased region" description="Polar residues" evidence="1">
    <location>
        <begin position="276"/>
        <end position="288"/>
    </location>
</feature>
<dbReference type="AlphaFoldDB" id="A0A9N8E7H0"/>
<dbReference type="Pfam" id="PF20710">
    <property type="entry name" value="DUF6824"/>
    <property type="match status" value="1"/>
</dbReference>
<protein>
    <submittedName>
        <fullName evidence="3">Transcriptional regulator</fullName>
    </submittedName>
</protein>
<gene>
    <name evidence="3" type="ORF">SEMRO_749_G196840.1</name>
</gene>
<feature type="region of interest" description="Disordered" evidence="1">
    <location>
        <begin position="621"/>
        <end position="663"/>
    </location>
</feature>
<dbReference type="Proteomes" id="UP001153069">
    <property type="component" value="Unassembled WGS sequence"/>
</dbReference>
<keyword evidence="4" id="KW-1185">Reference proteome</keyword>
<feature type="region of interest" description="Disordered" evidence="1">
    <location>
        <begin position="252"/>
        <end position="288"/>
    </location>
</feature>
<feature type="compositionally biased region" description="Basic and acidic residues" evidence="1">
    <location>
        <begin position="564"/>
        <end position="581"/>
    </location>
</feature>
<feature type="compositionally biased region" description="Polar residues" evidence="1">
    <location>
        <begin position="360"/>
        <end position="384"/>
    </location>
</feature>
<proteinExistence type="predicted"/>
<feature type="region of interest" description="Disordered" evidence="1">
    <location>
        <begin position="148"/>
        <end position="213"/>
    </location>
</feature>
<accession>A0A9N8E7H0</accession>
<reference evidence="3" key="1">
    <citation type="submission" date="2020-06" db="EMBL/GenBank/DDBJ databases">
        <authorList>
            <consortium name="Plant Systems Biology data submission"/>
        </authorList>
    </citation>
    <scope>NUCLEOTIDE SEQUENCE</scope>
    <source>
        <strain evidence="3">D6</strain>
    </source>
</reference>
<feature type="region of interest" description="Disordered" evidence="1">
    <location>
        <begin position="557"/>
        <end position="581"/>
    </location>
</feature>
<feature type="region of interest" description="Disordered" evidence="1">
    <location>
        <begin position="339"/>
        <end position="384"/>
    </location>
</feature>
<feature type="region of interest" description="Disordered" evidence="1">
    <location>
        <begin position="1"/>
        <end position="59"/>
    </location>
</feature>
<organism evidence="3 4">
    <name type="scientific">Seminavis robusta</name>
    <dbReference type="NCBI Taxonomy" id="568900"/>
    <lineage>
        <taxon>Eukaryota</taxon>
        <taxon>Sar</taxon>
        <taxon>Stramenopiles</taxon>
        <taxon>Ochrophyta</taxon>
        <taxon>Bacillariophyta</taxon>
        <taxon>Bacillariophyceae</taxon>
        <taxon>Bacillariophycidae</taxon>
        <taxon>Naviculales</taxon>
        <taxon>Naviculaceae</taxon>
        <taxon>Seminavis</taxon>
    </lineage>
</organism>